<dbReference type="Gene3D" id="3.30.420.110">
    <property type="entry name" value="MutS, connector domain"/>
    <property type="match status" value="1"/>
</dbReference>
<dbReference type="Proteomes" id="UP000291088">
    <property type="component" value="Unassembled WGS sequence"/>
</dbReference>
<organism evidence="12 13">
    <name type="scientific">Ciceribacter ferrooxidans</name>
    <dbReference type="NCBI Taxonomy" id="2509717"/>
    <lineage>
        <taxon>Bacteria</taxon>
        <taxon>Pseudomonadati</taxon>
        <taxon>Pseudomonadota</taxon>
        <taxon>Alphaproteobacteria</taxon>
        <taxon>Hyphomicrobiales</taxon>
        <taxon>Rhizobiaceae</taxon>
        <taxon>Ciceribacter</taxon>
    </lineage>
</organism>
<comment type="function">
    <text evidence="8 9">This protein is involved in the repair of mismatches in DNA. It is possible that it carries out the mismatch recognition step. This protein has a weak ATPase activity.</text>
</comment>
<dbReference type="InterPro" id="IPR027417">
    <property type="entry name" value="P-loop_NTPase"/>
</dbReference>
<dbReference type="Pfam" id="PF05190">
    <property type="entry name" value="MutS_IV"/>
    <property type="match status" value="1"/>
</dbReference>
<comment type="similarity">
    <text evidence="1 9 10">Belongs to the DNA mismatch repair MutS family.</text>
</comment>
<dbReference type="InterPro" id="IPR000432">
    <property type="entry name" value="DNA_mismatch_repair_MutS_C"/>
</dbReference>
<dbReference type="InterPro" id="IPR007860">
    <property type="entry name" value="DNA_mmatch_repair_MutS_con_dom"/>
</dbReference>
<evidence type="ECO:0000313" key="12">
    <source>
        <dbReference type="EMBL" id="RYC09935.1"/>
    </source>
</evidence>
<dbReference type="EMBL" id="SDVB01000253">
    <property type="protein sequence ID" value="RYC09935.1"/>
    <property type="molecule type" value="Genomic_DNA"/>
</dbReference>
<dbReference type="SUPFAM" id="SSF53150">
    <property type="entry name" value="DNA repair protein MutS, domain II"/>
    <property type="match status" value="1"/>
</dbReference>
<keyword evidence="6 9" id="KW-0238">DNA-binding</keyword>
<dbReference type="Pfam" id="PF05188">
    <property type="entry name" value="MutS_II"/>
    <property type="match status" value="1"/>
</dbReference>
<dbReference type="Pfam" id="PF00488">
    <property type="entry name" value="MutS_V"/>
    <property type="match status" value="1"/>
</dbReference>
<evidence type="ECO:0000256" key="9">
    <source>
        <dbReference type="HAMAP-Rule" id="MF_00096"/>
    </source>
</evidence>
<evidence type="ECO:0000256" key="2">
    <source>
        <dbReference type="ARBA" id="ARBA00021982"/>
    </source>
</evidence>
<dbReference type="Gene3D" id="1.10.1420.10">
    <property type="match status" value="2"/>
</dbReference>
<dbReference type="CDD" id="cd03284">
    <property type="entry name" value="ABC_MutS1"/>
    <property type="match status" value="1"/>
</dbReference>
<evidence type="ECO:0000256" key="4">
    <source>
        <dbReference type="ARBA" id="ARBA00022763"/>
    </source>
</evidence>
<keyword evidence="4 9" id="KW-0227">DNA damage</keyword>
<dbReference type="GO" id="GO:0005829">
    <property type="term" value="C:cytosol"/>
    <property type="evidence" value="ECO:0007669"/>
    <property type="project" value="TreeGrafter"/>
</dbReference>
<dbReference type="FunFam" id="3.40.1170.10:FF:000001">
    <property type="entry name" value="DNA mismatch repair protein MutS"/>
    <property type="match status" value="1"/>
</dbReference>
<dbReference type="SMART" id="SM00534">
    <property type="entry name" value="MUTSac"/>
    <property type="match status" value="1"/>
</dbReference>
<dbReference type="PIRSF" id="PIRSF037677">
    <property type="entry name" value="DNA_mis_repair_Msh6"/>
    <property type="match status" value="1"/>
</dbReference>
<evidence type="ECO:0000313" key="13">
    <source>
        <dbReference type="Proteomes" id="UP000291088"/>
    </source>
</evidence>
<dbReference type="InterPro" id="IPR007861">
    <property type="entry name" value="DNA_mismatch_repair_MutS_clamp"/>
</dbReference>
<dbReference type="GO" id="GO:0140664">
    <property type="term" value="F:ATP-dependent DNA damage sensor activity"/>
    <property type="evidence" value="ECO:0007669"/>
    <property type="project" value="InterPro"/>
</dbReference>
<dbReference type="InterPro" id="IPR016151">
    <property type="entry name" value="DNA_mismatch_repair_MutS_N"/>
</dbReference>
<dbReference type="InterPro" id="IPR017261">
    <property type="entry name" value="DNA_mismatch_repair_MutS/MSH"/>
</dbReference>
<comment type="caution">
    <text evidence="12">The sequence shown here is derived from an EMBL/GenBank/DDBJ whole genome shotgun (WGS) entry which is preliminary data.</text>
</comment>
<dbReference type="InterPro" id="IPR005748">
    <property type="entry name" value="DNA_mismatch_repair_MutS"/>
</dbReference>
<dbReference type="InterPro" id="IPR007696">
    <property type="entry name" value="DNA_mismatch_repair_MutS_core"/>
</dbReference>
<gene>
    <name evidence="9 12" type="primary">mutS</name>
    <name evidence="12" type="ORF">EUU22_17785</name>
</gene>
<evidence type="ECO:0000256" key="8">
    <source>
        <dbReference type="ARBA" id="ARBA00024647"/>
    </source>
</evidence>
<dbReference type="Pfam" id="PF01624">
    <property type="entry name" value="MutS_I"/>
    <property type="match status" value="1"/>
</dbReference>
<dbReference type="SUPFAM" id="SSF52540">
    <property type="entry name" value="P-loop containing nucleoside triphosphate hydrolases"/>
    <property type="match status" value="1"/>
</dbReference>
<evidence type="ECO:0000259" key="11">
    <source>
        <dbReference type="PROSITE" id="PS00486"/>
    </source>
</evidence>
<evidence type="ECO:0000256" key="7">
    <source>
        <dbReference type="ARBA" id="ARBA00023204"/>
    </source>
</evidence>
<dbReference type="SUPFAM" id="SSF55271">
    <property type="entry name" value="DNA repair protein MutS, domain I"/>
    <property type="match status" value="1"/>
</dbReference>
<evidence type="ECO:0000256" key="1">
    <source>
        <dbReference type="ARBA" id="ARBA00006271"/>
    </source>
</evidence>
<keyword evidence="5 9" id="KW-0067">ATP-binding</keyword>
<evidence type="ECO:0000256" key="6">
    <source>
        <dbReference type="ARBA" id="ARBA00023125"/>
    </source>
</evidence>
<dbReference type="GO" id="GO:0005524">
    <property type="term" value="F:ATP binding"/>
    <property type="evidence" value="ECO:0007669"/>
    <property type="project" value="UniProtKB-UniRule"/>
</dbReference>
<dbReference type="GO" id="GO:0006298">
    <property type="term" value="P:mismatch repair"/>
    <property type="evidence" value="ECO:0007669"/>
    <property type="project" value="UniProtKB-UniRule"/>
</dbReference>
<name>A0A4Q2SV88_9HYPH</name>
<dbReference type="InterPro" id="IPR036187">
    <property type="entry name" value="DNA_mismatch_repair_MutS_sf"/>
</dbReference>
<dbReference type="SMART" id="SM00533">
    <property type="entry name" value="MUTSd"/>
    <property type="match status" value="1"/>
</dbReference>
<sequence>MTINRAPSTEVLNAAELVSEESRASATPMMEQYIEIKANNPDSLLFYRMGDFYELFFEDAVDASRALGITLTKRGQHMGQEIPMCGVPVHAADDYLQKLISLGFRVAVCEQVEDPAEAKKRGAKSVVRRDVVRLVTPGTLTEEKLLSPSESNYLMALSRIRGGASPQLALAWIDISTGVFQLAETEEARLLADILRIDPRELIVPDSIFFDPELKPVFDVLGRVAVPQPAVLFDSATAENRLARFFGVGTLDGFGSFTRAELAAAAAAVAYVEKTQIAERPPLGLPERQSAASTLFIDPATRANLELVKTLSGDRNGSLLKAIDRTVTGGGARLLAERLMSPLTDPQEIAERQDSIAFLLAETTLADRLRDASKRVPDMPRALSRLALDRGGPRDLGAVRHGLEVARDVASLLSKQDLPAELEGAYEDLVLLPASLEGLLAAMLADDLPLLKRDGGFLREGAIAELDEVRALRDQSRRVIAGLQLQYAEETGIRSLKIKHNNVLGYFIEVSAGNAGAMTDSDAARSRFIHRQTMASAMRFTTTELADLESRIANAAGQALEIELQAFDRMTAEIVAAAEPIKAAARALAVLDVAAGLAALAEEQGYCRPIVDDSRMFAITAGRHPVVEQALRRQALSPFIANNCDLSPTGSGTNGAIWLLTGPNMGGKSTFLRQNALIAIMAQMGSFVPAGSAHIGVVDRLFSRVGASDDLARGRSTFMVEMVETAAILNQAGDRSLVILDEIGRGTATFDGLSIAWAAVEHLHEVNRCRALFATHFHELTALSEKLDRLSNVTMRVKEWDGDVIFLHEVGPGAADRSYGIQVARLAGLPASVVARARDVLTRLEDADRKNPASQLIDDLPLFQVAVRRETALRSGPSKVEEAVRVLDLDDMTPRAALDALYELKKQLGKS</sequence>
<dbReference type="OrthoDB" id="9802448at2"/>
<proteinExistence type="inferred from homology"/>
<dbReference type="InterPro" id="IPR045076">
    <property type="entry name" value="MutS"/>
</dbReference>
<dbReference type="AlphaFoldDB" id="A0A4Q2SV88"/>
<feature type="domain" description="DNA mismatch repair proteins mutS family" evidence="11">
    <location>
        <begin position="736"/>
        <end position="752"/>
    </location>
</feature>
<dbReference type="NCBIfam" id="NF003810">
    <property type="entry name" value="PRK05399.1"/>
    <property type="match status" value="1"/>
</dbReference>
<dbReference type="GO" id="GO:0030983">
    <property type="term" value="F:mismatched DNA binding"/>
    <property type="evidence" value="ECO:0007669"/>
    <property type="project" value="InterPro"/>
</dbReference>
<dbReference type="Gene3D" id="3.40.1170.10">
    <property type="entry name" value="DNA repair protein MutS, domain I"/>
    <property type="match status" value="1"/>
</dbReference>
<protein>
    <recommendedName>
        <fullName evidence="2 9">DNA mismatch repair protein MutS</fullName>
    </recommendedName>
</protein>
<dbReference type="HAMAP" id="MF_00096">
    <property type="entry name" value="MutS"/>
    <property type="match status" value="1"/>
</dbReference>
<dbReference type="Pfam" id="PF05192">
    <property type="entry name" value="MutS_III"/>
    <property type="match status" value="1"/>
</dbReference>
<reference evidence="12 13" key="1">
    <citation type="submission" date="2019-01" db="EMBL/GenBank/DDBJ databases">
        <authorList>
            <person name="Deng T."/>
        </authorList>
    </citation>
    <scope>NUCLEOTIDE SEQUENCE [LARGE SCALE GENOMIC DNA]</scope>
    <source>
        <strain evidence="12 13">F8825</strain>
    </source>
</reference>
<evidence type="ECO:0000256" key="10">
    <source>
        <dbReference type="RuleBase" id="RU003756"/>
    </source>
</evidence>
<evidence type="ECO:0000256" key="5">
    <source>
        <dbReference type="ARBA" id="ARBA00022840"/>
    </source>
</evidence>
<keyword evidence="3 9" id="KW-0547">Nucleotide-binding</keyword>
<dbReference type="PROSITE" id="PS00486">
    <property type="entry name" value="DNA_MISMATCH_REPAIR_2"/>
    <property type="match status" value="1"/>
</dbReference>
<dbReference type="PANTHER" id="PTHR11361">
    <property type="entry name" value="DNA MISMATCH REPAIR PROTEIN MUTS FAMILY MEMBER"/>
    <property type="match status" value="1"/>
</dbReference>
<dbReference type="InterPro" id="IPR007695">
    <property type="entry name" value="DNA_mismatch_repair_MutS-lik_N"/>
</dbReference>
<dbReference type="FunFam" id="3.40.50.300:FF:000870">
    <property type="entry name" value="MutS protein homolog 4"/>
    <property type="match status" value="1"/>
</dbReference>
<dbReference type="NCBIfam" id="TIGR01070">
    <property type="entry name" value="mutS1"/>
    <property type="match status" value="1"/>
</dbReference>
<keyword evidence="7 9" id="KW-0234">DNA repair</keyword>
<dbReference type="SUPFAM" id="SSF48334">
    <property type="entry name" value="DNA repair protein MutS, domain III"/>
    <property type="match status" value="1"/>
</dbReference>
<dbReference type="InterPro" id="IPR036678">
    <property type="entry name" value="MutS_con_dom_sf"/>
</dbReference>
<evidence type="ECO:0000256" key="3">
    <source>
        <dbReference type="ARBA" id="ARBA00022741"/>
    </source>
</evidence>
<dbReference type="Gene3D" id="3.40.50.300">
    <property type="entry name" value="P-loop containing nucleotide triphosphate hydrolases"/>
    <property type="match status" value="1"/>
</dbReference>
<dbReference type="GO" id="GO:0003684">
    <property type="term" value="F:damaged DNA binding"/>
    <property type="evidence" value="ECO:0007669"/>
    <property type="project" value="UniProtKB-UniRule"/>
</dbReference>
<feature type="binding site" evidence="9">
    <location>
        <begin position="662"/>
        <end position="669"/>
    </location>
    <ligand>
        <name>ATP</name>
        <dbReference type="ChEBI" id="CHEBI:30616"/>
    </ligand>
</feature>
<accession>A0A4Q2SV88</accession>
<keyword evidence="13" id="KW-1185">Reference proteome</keyword>
<dbReference type="PANTHER" id="PTHR11361:SF34">
    <property type="entry name" value="DNA MISMATCH REPAIR PROTEIN MSH1, MITOCHONDRIAL"/>
    <property type="match status" value="1"/>
</dbReference>
<dbReference type="Gene3D" id="6.10.140.430">
    <property type="match status" value="1"/>
</dbReference>